<accession>S0P698</accession>
<dbReference type="STRING" id="1140003.OMY_00987"/>
<dbReference type="OrthoDB" id="2194344at2"/>
<evidence type="ECO:0000313" key="2">
    <source>
        <dbReference type="EMBL" id="EOT83966.1"/>
    </source>
</evidence>
<dbReference type="PATRIC" id="fig|1140003.3.peg.944"/>
<dbReference type="eggNOG" id="COG3757">
    <property type="taxonomic scope" value="Bacteria"/>
</dbReference>
<reference evidence="2 3" key="1">
    <citation type="submission" date="2013-03" db="EMBL/GenBank/DDBJ databases">
        <title>The Genome Sequence of Enterococcus sulfureus ATCC_49903 (PacBio/Illumina hybrid assembly).</title>
        <authorList>
            <consortium name="The Broad Institute Genomics Platform"/>
            <consortium name="The Broad Institute Genome Sequencing Center for Infectious Disease"/>
            <person name="Earl A."/>
            <person name="Russ C."/>
            <person name="Gilmore M."/>
            <person name="Surin D."/>
            <person name="Walker B."/>
            <person name="Young S."/>
            <person name="Zeng Q."/>
            <person name="Gargeya S."/>
            <person name="Fitzgerald M."/>
            <person name="Haas B."/>
            <person name="Abouelleil A."/>
            <person name="Allen A.W."/>
            <person name="Alvarado L."/>
            <person name="Arachchi H.M."/>
            <person name="Berlin A.M."/>
            <person name="Chapman S.B."/>
            <person name="Gainer-Dewar J."/>
            <person name="Goldberg J."/>
            <person name="Griggs A."/>
            <person name="Gujja S."/>
            <person name="Hansen M."/>
            <person name="Howarth C."/>
            <person name="Imamovic A."/>
            <person name="Ireland A."/>
            <person name="Larimer J."/>
            <person name="McCowan C."/>
            <person name="Murphy C."/>
            <person name="Pearson M."/>
            <person name="Poon T.W."/>
            <person name="Priest M."/>
            <person name="Roberts A."/>
            <person name="Saif S."/>
            <person name="Shea T."/>
            <person name="Sisk P."/>
            <person name="Sykes S."/>
            <person name="Wortman J."/>
            <person name="Nusbaum C."/>
            <person name="Birren B."/>
        </authorList>
    </citation>
    <scope>NUCLEOTIDE SEQUENCE [LARGE SCALE GENOMIC DNA]</scope>
    <source>
        <strain evidence="2 3">ATCC 49903</strain>
    </source>
</reference>
<dbReference type="Pfam" id="PF18885">
    <property type="entry name" value="DUF5648"/>
    <property type="match status" value="1"/>
</dbReference>
<comment type="caution">
    <text evidence="2">The sequence shown here is derived from an EMBL/GenBank/DDBJ whole genome shotgun (WGS) entry which is preliminary data.</text>
</comment>
<sequence>MKSYHWVLLGIGSIGLGVSSPVAASEMHRVYNPNSGEHFYTASTIESQNLISLGWKDEGIGWYAPEVGEDVYRLYNPNTGDHHYTLTNAEKEFLLTKGWKDEGIGWKSDTRKEIPIYRAYNPNAKSGSHNYTSSLNEQAHLASVGWKSEGIGWYGQNPEGDGELYPEITKQLLNGKSWYEGASVDILMQPRQGFKNEKFYNLLGQSFDYTITSSEKEVYSILDYRQNSTVSVDVTTQLLIPKVDAYGNKKTDTFLLYYKSDGTLMIAYSTDTTNTHATYIGFPLENVSLLSN</sequence>
<dbReference type="Proteomes" id="UP000015961">
    <property type="component" value="Unassembled WGS sequence"/>
</dbReference>
<evidence type="ECO:0000313" key="3">
    <source>
        <dbReference type="Proteomes" id="UP000015961"/>
    </source>
</evidence>
<dbReference type="AlphaFoldDB" id="S0P698"/>
<keyword evidence="3" id="KW-1185">Reference proteome</keyword>
<gene>
    <name evidence="2" type="ORF">I573_01691</name>
</gene>
<evidence type="ECO:0000259" key="1">
    <source>
        <dbReference type="Pfam" id="PF18885"/>
    </source>
</evidence>
<name>S0P698_9ENTE</name>
<dbReference type="InterPro" id="IPR043708">
    <property type="entry name" value="DUF5648"/>
</dbReference>
<dbReference type="RefSeq" id="WP_016185439.1">
    <property type="nucleotide sequence ID" value="NZ_ASWO01000005.1"/>
</dbReference>
<proteinExistence type="predicted"/>
<dbReference type="EMBL" id="ASWO01000005">
    <property type="protein sequence ID" value="EOT83966.1"/>
    <property type="molecule type" value="Genomic_DNA"/>
</dbReference>
<organism evidence="2 3">
    <name type="scientific">Enterococcus sulfureus ATCC 49903</name>
    <dbReference type="NCBI Taxonomy" id="1140003"/>
    <lineage>
        <taxon>Bacteria</taxon>
        <taxon>Bacillati</taxon>
        <taxon>Bacillota</taxon>
        <taxon>Bacilli</taxon>
        <taxon>Lactobacillales</taxon>
        <taxon>Enterococcaceae</taxon>
        <taxon>Enterococcus</taxon>
    </lineage>
</organism>
<feature type="domain" description="DUF5648" evidence="1">
    <location>
        <begin position="27"/>
        <end position="155"/>
    </location>
</feature>
<protein>
    <recommendedName>
        <fullName evidence="1">DUF5648 domain-containing protein</fullName>
    </recommendedName>
</protein>